<dbReference type="SUPFAM" id="SSF56300">
    <property type="entry name" value="Metallo-dependent phosphatases"/>
    <property type="match status" value="1"/>
</dbReference>
<evidence type="ECO:0000313" key="4">
    <source>
        <dbReference type="Proteomes" id="UP000287352"/>
    </source>
</evidence>
<dbReference type="InterPro" id="IPR029052">
    <property type="entry name" value="Metallo-depent_PP-like"/>
</dbReference>
<proteinExistence type="inferred from homology"/>
<protein>
    <submittedName>
        <fullName evidence="3">Serine/threonine protein phosphatase</fullName>
    </submittedName>
</protein>
<dbReference type="PIRSF" id="PIRSF000883">
    <property type="entry name" value="Pesterase_MJ0912"/>
    <property type="match status" value="1"/>
</dbReference>
<sequence length="245" mass="28047">MRLALISDIHGNLTALEAVLADIAQRQIKEIICLGDVSTGGPHPREVLRRIQALDCPVVMGNNDDWVLSPRLRDCTTQTAQNNQDINLWCTQQHTKADKDFIRTFHPNISWPLPNGKILLFYHGSPRSFSEFIVPTTPNEIFEEAFAGFEADIFIGGHSHMQMFRRYRKKIVINPGSIGRAMDRVFPLEEVRHSPWAEYAILTIEDGGLSVEHRHVQFDIHAFIRDIHTSGMPHAQWLVDKWNLH</sequence>
<dbReference type="PANTHER" id="PTHR42850">
    <property type="entry name" value="METALLOPHOSPHOESTERASE"/>
    <property type="match status" value="1"/>
</dbReference>
<dbReference type="OrthoDB" id="9813918at2"/>
<dbReference type="Gene3D" id="3.60.21.10">
    <property type="match status" value="1"/>
</dbReference>
<organism evidence="3 4">
    <name type="scientific">Tengunoibacter tsumagoiensis</name>
    <dbReference type="NCBI Taxonomy" id="2014871"/>
    <lineage>
        <taxon>Bacteria</taxon>
        <taxon>Bacillati</taxon>
        <taxon>Chloroflexota</taxon>
        <taxon>Ktedonobacteria</taxon>
        <taxon>Ktedonobacterales</taxon>
        <taxon>Dictyobacteraceae</taxon>
        <taxon>Tengunoibacter</taxon>
    </lineage>
</organism>
<dbReference type="PANTHER" id="PTHR42850:SF2">
    <property type="entry name" value="BLL5683 PROTEIN"/>
    <property type="match status" value="1"/>
</dbReference>
<evidence type="ECO:0000259" key="2">
    <source>
        <dbReference type="Pfam" id="PF12850"/>
    </source>
</evidence>
<dbReference type="CDD" id="cd00838">
    <property type="entry name" value="MPP_superfamily"/>
    <property type="match status" value="1"/>
</dbReference>
<dbReference type="AlphaFoldDB" id="A0A401ZX71"/>
<dbReference type="InterPro" id="IPR011152">
    <property type="entry name" value="Pesterase_MJ0912"/>
</dbReference>
<comment type="similarity">
    <text evidence="1">Belongs to the metallophosphoesterase superfamily. YfcE family.</text>
</comment>
<dbReference type="RefSeq" id="WP_126579160.1">
    <property type="nucleotide sequence ID" value="NZ_BIFR01000001.1"/>
</dbReference>
<dbReference type="Proteomes" id="UP000287352">
    <property type="component" value="Unassembled WGS sequence"/>
</dbReference>
<accession>A0A401ZX71</accession>
<dbReference type="GO" id="GO:0005737">
    <property type="term" value="C:cytoplasm"/>
    <property type="evidence" value="ECO:0007669"/>
    <property type="project" value="TreeGrafter"/>
</dbReference>
<dbReference type="InterPro" id="IPR050126">
    <property type="entry name" value="Ap4A_hydrolase"/>
</dbReference>
<dbReference type="InterPro" id="IPR024654">
    <property type="entry name" value="Calcineurin-like_PHP_lpxH"/>
</dbReference>
<keyword evidence="4" id="KW-1185">Reference proteome</keyword>
<reference evidence="4" key="1">
    <citation type="submission" date="2018-12" db="EMBL/GenBank/DDBJ databases">
        <title>Tengunoibacter tsumagoiensis gen. nov., sp. nov., Dictyobacter kobayashii sp. nov., D. alpinus sp. nov., and D. joshuensis sp. nov. and description of Dictyobacteraceae fam. nov. within the order Ktedonobacterales isolated from Tengu-no-mugimeshi.</title>
        <authorList>
            <person name="Wang C.M."/>
            <person name="Zheng Y."/>
            <person name="Sakai Y."/>
            <person name="Toyoda A."/>
            <person name="Minakuchi Y."/>
            <person name="Abe K."/>
            <person name="Yokota A."/>
            <person name="Yabe S."/>
        </authorList>
    </citation>
    <scope>NUCLEOTIDE SEQUENCE [LARGE SCALE GENOMIC DNA]</scope>
    <source>
        <strain evidence="4">Uno3</strain>
    </source>
</reference>
<dbReference type="EMBL" id="BIFR01000001">
    <property type="protein sequence ID" value="GCE11444.1"/>
    <property type="molecule type" value="Genomic_DNA"/>
</dbReference>
<dbReference type="Pfam" id="PF12850">
    <property type="entry name" value="Metallophos_2"/>
    <property type="match status" value="1"/>
</dbReference>
<dbReference type="GO" id="GO:0016791">
    <property type="term" value="F:phosphatase activity"/>
    <property type="evidence" value="ECO:0007669"/>
    <property type="project" value="TreeGrafter"/>
</dbReference>
<evidence type="ECO:0000256" key="1">
    <source>
        <dbReference type="ARBA" id="ARBA00008950"/>
    </source>
</evidence>
<gene>
    <name evidence="3" type="primary">prpA</name>
    <name evidence="3" type="ORF">KTT_13030</name>
</gene>
<comment type="caution">
    <text evidence="3">The sequence shown here is derived from an EMBL/GenBank/DDBJ whole genome shotgun (WGS) entry which is preliminary data.</text>
</comment>
<evidence type="ECO:0000313" key="3">
    <source>
        <dbReference type="EMBL" id="GCE11444.1"/>
    </source>
</evidence>
<name>A0A401ZX71_9CHLR</name>
<feature type="domain" description="Calcineurin-like phosphoesterase" evidence="2">
    <location>
        <begin position="1"/>
        <end position="192"/>
    </location>
</feature>